<dbReference type="InterPro" id="IPR045865">
    <property type="entry name" value="ACT-like_dom_sf"/>
</dbReference>
<dbReference type="EMBL" id="QWET01000007">
    <property type="protein sequence ID" value="RIH65188.1"/>
    <property type="molecule type" value="Genomic_DNA"/>
</dbReference>
<dbReference type="Gene3D" id="3.30.2130.10">
    <property type="entry name" value="VC0802-like"/>
    <property type="match status" value="1"/>
</dbReference>
<dbReference type="InterPro" id="IPR002912">
    <property type="entry name" value="ACT_dom"/>
</dbReference>
<gene>
    <name evidence="2" type="ORF">D1164_11420</name>
</gene>
<sequence length="162" mass="18197">MKNYRKIFRKGREYQKSTIMAFEVSVFLENKITHLEGITNILKAEGINIRSLILNNILHGWGVLNLLVDQPEKAYQVLTDKGDSVSLREVIALEMKDETGGLDELLVKISRAGIHIENAYTRLISIANLAILVLDVPDVLEAKKLLLQNGIPILDDKTVYGN</sequence>
<protein>
    <submittedName>
        <fullName evidence="2">Amino acid-binding protein</fullName>
    </submittedName>
</protein>
<feature type="domain" description="ACT" evidence="1">
    <location>
        <begin position="23"/>
        <end position="112"/>
    </location>
</feature>
<evidence type="ECO:0000313" key="2">
    <source>
        <dbReference type="EMBL" id="RIH65188.1"/>
    </source>
</evidence>
<dbReference type="PANTHER" id="PTHR40099:SF1">
    <property type="entry name" value="ACETOLACTATE SYNTHASE, SMALL SUBUNIT"/>
    <property type="match status" value="1"/>
</dbReference>
<dbReference type="AlphaFoldDB" id="A0A399D1Y3"/>
<keyword evidence="3" id="KW-1185">Reference proteome</keyword>
<proteinExistence type="predicted"/>
<evidence type="ECO:0000259" key="1">
    <source>
        <dbReference type="PROSITE" id="PS51671"/>
    </source>
</evidence>
<organism evidence="2 3">
    <name type="scientific">Mariniphaga sediminis</name>
    <dbReference type="NCBI Taxonomy" id="1628158"/>
    <lineage>
        <taxon>Bacteria</taxon>
        <taxon>Pseudomonadati</taxon>
        <taxon>Bacteroidota</taxon>
        <taxon>Bacteroidia</taxon>
        <taxon>Marinilabiliales</taxon>
        <taxon>Prolixibacteraceae</taxon>
        <taxon>Mariniphaga</taxon>
    </lineage>
</organism>
<name>A0A399D1Y3_9BACT</name>
<accession>A0A399D1Y3</accession>
<evidence type="ECO:0000313" key="3">
    <source>
        <dbReference type="Proteomes" id="UP000266441"/>
    </source>
</evidence>
<dbReference type="PROSITE" id="PS51671">
    <property type="entry name" value="ACT"/>
    <property type="match status" value="1"/>
</dbReference>
<comment type="caution">
    <text evidence="2">The sequence shown here is derived from an EMBL/GenBank/DDBJ whole genome shotgun (WGS) entry which is preliminary data.</text>
</comment>
<dbReference type="Proteomes" id="UP000266441">
    <property type="component" value="Unassembled WGS sequence"/>
</dbReference>
<dbReference type="PANTHER" id="PTHR40099">
    <property type="entry name" value="ACETOLACTATE SYNTHASE, SMALL SUBUNIT"/>
    <property type="match status" value="1"/>
</dbReference>
<dbReference type="Pfam" id="PF19571">
    <property type="entry name" value="ACT_8"/>
    <property type="match status" value="1"/>
</dbReference>
<dbReference type="InterPro" id="IPR045739">
    <property type="entry name" value="ACT_dom_pair"/>
</dbReference>
<reference evidence="2 3" key="1">
    <citation type="journal article" date="2015" name="Int. J. Syst. Evol. Microbiol.">
        <title>Mariniphaga sediminis sp. nov., isolated from coastal sediment.</title>
        <authorList>
            <person name="Wang F.Q."/>
            <person name="Shen Q.Y."/>
            <person name="Chen G.J."/>
            <person name="Du Z.J."/>
        </authorList>
    </citation>
    <scope>NUCLEOTIDE SEQUENCE [LARGE SCALE GENOMIC DNA]</scope>
    <source>
        <strain evidence="2 3">SY21</strain>
    </source>
</reference>
<dbReference type="SUPFAM" id="SSF55021">
    <property type="entry name" value="ACT-like"/>
    <property type="match status" value="2"/>
</dbReference>